<organism evidence="2 3">
    <name type="scientific">Caenorhabditis auriculariae</name>
    <dbReference type="NCBI Taxonomy" id="2777116"/>
    <lineage>
        <taxon>Eukaryota</taxon>
        <taxon>Metazoa</taxon>
        <taxon>Ecdysozoa</taxon>
        <taxon>Nematoda</taxon>
        <taxon>Chromadorea</taxon>
        <taxon>Rhabditida</taxon>
        <taxon>Rhabditina</taxon>
        <taxon>Rhabditomorpha</taxon>
        <taxon>Rhabditoidea</taxon>
        <taxon>Rhabditidae</taxon>
        <taxon>Peloderinae</taxon>
        <taxon>Caenorhabditis</taxon>
    </lineage>
</organism>
<comment type="caution">
    <text evidence="2">The sequence shown here is derived from an EMBL/GenBank/DDBJ whole genome shotgun (WGS) entry which is preliminary data.</text>
</comment>
<protein>
    <submittedName>
        <fullName evidence="2">Uncharacterized protein</fullName>
    </submittedName>
</protein>
<evidence type="ECO:0000256" key="1">
    <source>
        <dbReference type="SAM" id="Phobius"/>
    </source>
</evidence>
<proteinExistence type="predicted"/>
<accession>A0A8S1HHD0</accession>
<sequence>MTPIVFQATDLYGRAKGSAFPFMMAMSFGTNLAYLQQNQARLVNVLHGTRLIDRASLRDIATAGGYIVNTTTGAIKGIMENLEDWYMKYVFYVGIPIAAAMIFAALTYRACKLCIFRSVTASLPINTVELQDFHTIDGEGRNDEEEEEAEIAYYRSHQRKLHPSSDDVRSHRNTTCLYAGIRYSERDNNARATSNYTSICSNYPSIQRTCRCMLHRATISYIPQSTLHYTDSHMAKTFLRSAQTANGSKFSFLGKINLRVGIGKHTIQHTFPALIGYDLMTALDEQGVPTILHPSEGTLEVGNTTIRLLQQGESPFATTSKKINVIGQQTWWYQQTPLGELTWTSLTTQ</sequence>
<feature type="transmembrane region" description="Helical" evidence="1">
    <location>
        <begin position="89"/>
        <end position="108"/>
    </location>
</feature>
<keyword evidence="1" id="KW-0472">Membrane</keyword>
<evidence type="ECO:0000313" key="2">
    <source>
        <dbReference type="EMBL" id="CAD6196049.1"/>
    </source>
</evidence>
<dbReference type="OrthoDB" id="5868531at2759"/>
<name>A0A8S1HHD0_9PELO</name>
<keyword evidence="3" id="KW-1185">Reference proteome</keyword>
<evidence type="ECO:0000313" key="3">
    <source>
        <dbReference type="Proteomes" id="UP000835052"/>
    </source>
</evidence>
<keyword evidence="1" id="KW-0812">Transmembrane</keyword>
<reference evidence="2" key="1">
    <citation type="submission" date="2020-10" db="EMBL/GenBank/DDBJ databases">
        <authorList>
            <person name="Kikuchi T."/>
        </authorList>
    </citation>
    <scope>NUCLEOTIDE SEQUENCE</scope>
    <source>
        <strain evidence="2">NKZ352</strain>
    </source>
</reference>
<dbReference type="Proteomes" id="UP000835052">
    <property type="component" value="Unassembled WGS sequence"/>
</dbReference>
<keyword evidence="1" id="KW-1133">Transmembrane helix</keyword>
<dbReference type="AlphaFoldDB" id="A0A8S1HHD0"/>
<dbReference type="EMBL" id="CAJGYM010000065">
    <property type="protein sequence ID" value="CAD6196049.1"/>
    <property type="molecule type" value="Genomic_DNA"/>
</dbReference>
<gene>
    <name evidence="2" type="ORF">CAUJ_LOCUS11965</name>
</gene>